<name>A0A8I0Q3H3_MORMO</name>
<sequence length="92" mass="10916">MHPNQNTLMPDNYFPDDGKWIQEMLLQLSPGARNRALVAYSAVYQEWWEAEPIPYRKDNAARREANKRLREYVRKFNRAMQGYTADPQKVAE</sequence>
<evidence type="ECO:0000313" key="2">
    <source>
        <dbReference type="Proteomes" id="UP000650477"/>
    </source>
</evidence>
<organism evidence="1 2">
    <name type="scientific">Morganella morganii</name>
    <name type="common">Proteus morganii</name>
    <dbReference type="NCBI Taxonomy" id="582"/>
    <lineage>
        <taxon>Bacteria</taxon>
        <taxon>Pseudomonadati</taxon>
        <taxon>Pseudomonadota</taxon>
        <taxon>Gammaproteobacteria</taxon>
        <taxon>Enterobacterales</taxon>
        <taxon>Morganellaceae</taxon>
        <taxon>Morganella</taxon>
    </lineage>
</organism>
<dbReference type="EMBL" id="PKLF01000005">
    <property type="protein sequence ID" value="MBE8612053.1"/>
    <property type="molecule type" value="Genomic_DNA"/>
</dbReference>
<gene>
    <name evidence="1" type="ORF">CYG68_06420</name>
</gene>
<evidence type="ECO:0000313" key="1">
    <source>
        <dbReference type="EMBL" id="MBE8612053.1"/>
    </source>
</evidence>
<comment type="caution">
    <text evidence="1">The sequence shown here is derived from an EMBL/GenBank/DDBJ whole genome shotgun (WGS) entry which is preliminary data.</text>
</comment>
<reference evidence="1" key="1">
    <citation type="submission" date="2017-12" db="EMBL/GenBank/DDBJ databases">
        <title>Genome sequencing and analysis.</title>
        <authorList>
            <person name="Huang Y.-T."/>
        </authorList>
    </citation>
    <scope>NUCLEOTIDE SEQUENCE</scope>
    <source>
        <strain evidence="1">VGH116</strain>
    </source>
</reference>
<protein>
    <submittedName>
        <fullName evidence="1">Uncharacterized protein</fullName>
    </submittedName>
</protein>
<proteinExistence type="predicted"/>
<dbReference type="Proteomes" id="UP000650477">
    <property type="component" value="Unassembled WGS sequence"/>
</dbReference>
<dbReference type="RefSeq" id="WP_193829618.1">
    <property type="nucleotide sequence ID" value="NZ_CP070537.1"/>
</dbReference>
<dbReference type="AlphaFoldDB" id="A0A8I0Q3H3"/>
<accession>A0A8I0Q3H3</accession>